<organism evidence="1 2">
    <name type="scientific">Scheffersomyces stipitis (strain ATCC 58785 / CBS 6054 / NBRC 10063 / NRRL Y-11545)</name>
    <name type="common">Yeast</name>
    <name type="synonym">Pichia stipitis</name>
    <dbReference type="NCBI Taxonomy" id="322104"/>
    <lineage>
        <taxon>Eukaryota</taxon>
        <taxon>Fungi</taxon>
        <taxon>Dikarya</taxon>
        <taxon>Ascomycota</taxon>
        <taxon>Saccharomycotina</taxon>
        <taxon>Pichiomycetes</taxon>
        <taxon>Debaryomycetaceae</taxon>
        <taxon>Scheffersomyces</taxon>
    </lineage>
</organism>
<gene>
    <name evidence="1" type="ORF">PICST_64253</name>
</gene>
<accession>A3LZQ1</accession>
<dbReference type="STRING" id="322104.A3LZQ1"/>
<feature type="non-terminal residue" evidence="1">
    <location>
        <position position="1"/>
    </location>
</feature>
<dbReference type="HOGENOM" id="CLU_049048_0_0_1"/>
<proteinExistence type="predicted"/>
<evidence type="ECO:0000313" key="2">
    <source>
        <dbReference type="Proteomes" id="UP000002258"/>
    </source>
</evidence>
<dbReference type="OrthoDB" id="10253329at2759"/>
<dbReference type="InParanoid" id="A3LZQ1"/>
<dbReference type="EMBL" id="CP000502">
    <property type="protein sequence ID" value="ABN68378.2"/>
    <property type="molecule type" value="Genomic_DNA"/>
</dbReference>
<dbReference type="eggNOG" id="KOG1940">
    <property type="taxonomic scope" value="Eukaryota"/>
</dbReference>
<dbReference type="OMA" id="PRGFAYN"/>
<dbReference type="Proteomes" id="UP000002258">
    <property type="component" value="Chromosome 8"/>
</dbReference>
<reference evidence="1 2" key="1">
    <citation type="journal article" date="2007" name="Nat. Biotechnol.">
        <title>Genome sequence of the lignocellulose-bioconverting and xylose-fermenting yeast Pichia stipitis.</title>
        <authorList>
            <person name="Jeffries T.W."/>
            <person name="Grigoriev I.V."/>
            <person name="Grimwood J."/>
            <person name="Laplaza J.M."/>
            <person name="Aerts A."/>
            <person name="Salamov A."/>
            <person name="Schmutz J."/>
            <person name="Lindquist E."/>
            <person name="Dehal P."/>
            <person name="Shapiro H."/>
            <person name="Jin Y.S."/>
            <person name="Passoth V."/>
            <person name="Richardson P.M."/>
        </authorList>
    </citation>
    <scope>NUCLEOTIDE SEQUENCE [LARGE SCALE GENOMIC DNA]</scope>
    <source>
        <strain evidence="2">ATCC 58785 / CBS 6054 / NBRC 10063 / NRRL Y-11545</strain>
    </source>
</reference>
<name>A3LZQ1_PICST</name>
<dbReference type="AlphaFoldDB" id="A3LZQ1"/>
<protein>
    <submittedName>
        <fullName evidence="1">Uncharacterized protein</fullName>
    </submittedName>
</protein>
<keyword evidence="2" id="KW-1185">Reference proteome</keyword>
<dbReference type="RefSeq" id="XP_001386407.2">
    <property type="nucleotide sequence ID" value="XM_001386370.1"/>
</dbReference>
<sequence>VKKANVDPTVGAKFIQVSKLVKRFKPVTVNGVATKSILEQVKQKEQNEPDYFKSQYKNSERLSYLQKYLLEFNQVQPQASLYVSFVLRPSDPEFPFDMEKLKLNMTVPPTFPVDRAARPSIVVLNEEIPRGFAANIEIGFRRIADLARSTLKDEEIELVSGSGLLSMVLTLDKYLEVFLKQEKRETIKFVKTLKKPVEQIKPASPKPEQIGDIKIEQQPEYNNILKEVIERRNQILEEMTSKIGEKNRSKQETLIKVNIPIVKGSNFSKIPAYWIKNNFVEVMLSVPIDYPGSPVLFTIANNFSTNLIVKYGKDVEEQINLVKLTREYRQVEKDFGKNTKRFEFGDSSLIQKLNWLTNNLGTFCLEPEQFQTWNDNVDKLQKQIV</sequence>
<dbReference type="KEGG" id="pic:PICST_64253"/>
<evidence type="ECO:0000313" key="1">
    <source>
        <dbReference type="EMBL" id="ABN68378.2"/>
    </source>
</evidence>
<dbReference type="GeneID" id="4841031"/>